<dbReference type="PANTHER" id="PTHR43318:SF1">
    <property type="entry name" value="POLYSACCHARIDE BIOSYNTHESIS PROTEIN EPSC-RELATED"/>
    <property type="match status" value="1"/>
</dbReference>
<keyword evidence="3" id="KW-0472">Membrane</keyword>
<feature type="transmembrane region" description="Helical" evidence="3">
    <location>
        <begin position="45"/>
        <end position="67"/>
    </location>
</feature>
<dbReference type="AlphaFoldDB" id="A0A4R3JH49"/>
<dbReference type="SUPFAM" id="SSF51735">
    <property type="entry name" value="NAD(P)-binding Rossmann-fold domains"/>
    <property type="match status" value="1"/>
</dbReference>
<feature type="transmembrane region" description="Helical" evidence="3">
    <location>
        <begin position="12"/>
        <end position="33"/>
    </location>
</feature>
<keyword evidence="3" id="KW-1133">Transmembrane helix</keyword>
<evidence type="ECO:0000313" key="5">
    <source>
        <dbReference type="EMBL" id="TCS64825.1"/>
    </source>
</evidence>
<dbReference type="Gene3D" id="3.40.50.720">
    <property type="entry name" value="NAD(P)-binding Rossmann-like Domain"/>
    <property type="match status" value="2"/>
</dbReference>
<feature type="transmembrane region" description="Helical" evidence="3">
    <location>
        <begin position="79"/>
        <end position="100"/>
    </location>
</feature>
<dbReference type="PANTHER" id="PTHR43318">
    <property type="entry name" value="UDP-N-ACETYLGLUCOSAMINE 4,6-DEHYDRATASE"/>
    <property type="match status" value="1"/>
</dbReference>
<comment type="similarity">
    <text evidence="1">Belongs to the polysaccharide synthase family.</text>
</comment>
<feature type="compositionally biased region" description="Low complexity" evidence="2">
    <location>
        <begin position="646"/>
        <end position="662"/>
    </location>
</feature>
<evidence type="ECO:0000259" key="4">
    <source>
        <dbReference type="Pfam" id="PF02719"/>
    </source>
</evidence>
<dbReference type="Proteomes" id="UP000295304">
    <property type="component" value="Unassembled WGS sequence"/>
</dbReference>
<dbReference type="CDD" id="cd05237">
    <property type="entry name" value="UDP_invert_4-6DH_SDR_e"/>
    <property type="match status" value="1"/>
</dbReference>
<feature type="region of interest" description="Disordered" evidence="2">
    <location>
        <begin position="629"/>
        <end position="674"/>
    </location>
</feature>
<proteinExistence type="inferred from homology"/>
<evidence type="ECO:0000256" key="2">
    <source>
        <dbReference type="SAM" id="MobiDB-lite"/>
    </source>
</evidence>
<gene>
    <name evidence="5" type="ORF">EDD55_101155</name>
</gene>
<name>A0A4R3JH49_9PROT</name>
<dbReference type="Pfam" id="PF02719">
    <property type="entry name" value="Polysacc_synt_2"/>
    <property type="match status" value="1"/>
</dbReference>
<evidence type="ECO:0000256" key="3">
    <source>
        <dbReference type="SAM" id="Phobius"/>
    </source>
</evidence>
<dbReference type="InterPro" id="IPR051203">
    <property type="entry name" value="Polysaccharide_Synthase-Rel"/>
</dbReference>
<protein>
    <submittedName>
        <fullName evidence="5">O-antigen biosynthesis protein WbqV</fullName>
    </submittedName>
</protein>
<dbReference type="RefSeq" id="WP_243644657.1">
    <property type="nucleotide sequence ID" value="NZ_CP119676.1"/>
</dbReference>
<comment type="caution">
    <text evidence="5">The sequence shown here is derived from an EMBL/GenBank/DDBJ whole genome shotgun (WGS) entry which is preliminary data.</text>
</comment>
<feature type="domain" description="Polysaccharide biosynthesis protein CapD-like" evidence="4">
    <location>
        <begin position="296"/>
        <end position="586"/>
    </location>
</feature>
<reference evidence="5 6" key="1">
    <citation type="submission" date="2019-03" db="EMBL/GenBank/DDBJ databases">
        <title>Genomic Encyclopedia of Type Strains, Phase IV (KMG-IV): sequencing the most valuable type-strain genomes for metagenomic binning, comparative biology and taxonomic classification.</title>
        <authorList>
            <person name="Goeker M."/>
        </authorList>
    </citation>
    <scope>NUCLEOTIDE SEQUENCE [LARGE SCALE GENOMIC DNA]</scope>
    <source>
        <strain evidence="5 6">DSM 101688</strain>
    </source>
</reference>
<organism evidence="5 6">
    <name type="scientific">Varunaivibrio sulfuroxidans</name>
    <dbReference type="NCBI Taxonomy" id="1773489"/>
    <lineage>
        <taxon>Bacteria</taxon>
        <taxon>Pseudomonadati</taxon>
        <taxon>Pseudomonadota</taxon>
        <taxon>Alphaproteobacteria</taxon>
        <taxon>Rhodospirillales</taxon>
        <taxon>Magnetovibrionaceae</taxon>
        <taxon>Varunaivibrio</taxon>
    </lineage>
</organism>
<dbReference type="InterPro" id="IPR003869">
    <property type="entry name" value="Polysac_CapD-like"/>
</dbReference>
<keyword evidence="6" id="KW-1185">Reference proteome</keyword>
<evidence type="ECO:0000313" key="6">
    <source>
        <dbReference type="Proteomes" id="UP000295304"/>
    </source>
</evidence>
<evidence type="ECO:0000256" key="1">
    <source>
        <dbReference type="ARBA" id="ARBA00007430"/>
    </source>
</evidence>
<keyword evidence="3" id="KW-0812">Transmembrane</keyword>
<dbReference type="EMBL" id="SLZW01000001">
    <property type="protein sequence ID" value="TCS64825.1"/>
    <property type="molecule type" value="Genomic_DNA"/>
</dbReference>
<accession>A0A4R3JH49</accession>
<sequence length="674" mass="73099">MRLTPFHSPRSTVAFVHDTAMAAASFVLALLLRLGGDFGQIPTDILILDTTAFTTVCAGVFLSLRMYRGVWRYASLRDLILITKAVTLAILIFFLLTFIMTRLESVPRSLPFINWFVLMALLGGPRFLYRLIKDRRFEWTVHPTTASSIPVLLVGANDEAELFLRALGRDGGAPYRAVGIVAESSRRVGRDIQGVGVMGAIDDIAQVVATLRAQGESPQRLIVTHDKFSRTDMNALLETAESLGMSLARLPRLTDLKSGAADTLTLKPVDIADLLGRPQTPLDRAQMAELVRGKRVLITGAGGSIGSELVRQVSDFAPCEIVLLDSSEFALYTIDMALFKRHPEIARHAVIADVRDGARINRIFARLHPELVFHAAALKHVPLVETNIFEGARTNVAGTANIAEGCLAAGVDVMVIISTDKAVNPTNIMGATKRFAEAYCQALDRDRAKDAKTKFVTVRFGNVLGSTGSVVPLFQRQLAEGGPITVTHPDMTRYFMTIREAVELVLQASAIGVRDIPGEGRIFVLDMGAPVKIVDLARTMIRLAGLRPDEDIAITFTGPRPGEKLFEEVLHGTETLVATSCPGILLATPRVSDIDVLRKALDALNAAAIDEDEGGVMAVIKAIVPEYAPPAHHGRDKRTPGRSFSETPGPETPGLETPGLETSGPREREKEKTG</sequence>
<feature type="compositionally biased region" description="Basic and acidic residues" evidence="2">
    <location>
        <begin position="664"/>
        <end position="674"/>
    </location>
</feature>
<dbReference type="InterPro" id="IPR036291">
    <property type="entry name" value="NAD(P)-bd_dom_sf"/>
</dbReference>